<keyword evidence="11" id="KW-0012">Acyltransferase</keyword>
<evidence type="ECO:0000256" key="6">
    <source>
        <dbReference type="ARBA" id="ARBA00023098"/>
    </source>
</evidence>
<evidence type="ECO:0000256" key="8">
    <source>
        <dbReference type="ARBA" id="ARBA00023209"/>
    </source>
</evidence>
<feature type="transmembrane region" description="Helical" evidence="10">
    <location>
        <begin position="144"/>
        <end position="176"/>
    </location>
</feature>
<dbReference type="Proteomes" id="UP000242881">
    <property type="component" value="Unassembled WGS sequence"/>
</dbReference>
<comment type="subunit">
    <text evidence="10">Probably interacts with PlsX.</text>
</comment>
<keyword evidence="7 10" id="KW-0472">Membrane</keyword>
<dbReference type="GO" id="GO:0043772">
    <property type="term" value="F:acyl-phosphate glycerol-3-phosphate acyltransferase activity"/>
    <property type="evidence" value="ECO:0007669"/>
    <property type="project" value="UniProtKB-UniRule"/>
</dbReference>
<dbReference type="GO" id="GO:0005886">
    <property type="term" value="C:plasma membrane"/>
    <property type="evidence" value="ECO:0007669"/>
    <property type="project" value="UniProtKB-SubCell"/>
</dbReference>
<keyword evidence="2 10" id="KW-0444">Lipid biosynthesis</keyword>
<evidence type="ECO:0000256" key="2">
    <source>
        <dbReference type="ARBA" id="ARBA00022516"/>
    </source>
</evidence>
<dbReference type="EMBL" id="PNIN01000024">
    <property type="protein sequence ID" value="PMP72327.1"/>
    <property type="molecule type" value="Genomic_DNA"/>
</dbReference>
<protein>
    <recommendedName>
        <fullName evidence="10">Glycerol-3-phosphate acyltransferase</fullName>
    </recommendedName>
    <alternativeName>
        <fullName evidence="10">Acyl-PO4 G3P acyltransferase</fullName>
    </alternativeName>
    <alternativeName>
        <fullName evidence="10">Acyl-phosphate--glycerol-3-phosphate acyltransferase</fullName>
    </alternativeName>
    <alternativeName>
        <fullName evidence="10">G3P acyltransferase</fullName>
        <shortName evidence="10">GPAT</shortName>
        <ecNumber evidence="10">2.3.1.275</ecNumber>
    </alternativeName>
    <alternativeName>
        <fullName evidence="10">Lysophosphatidic acid synthase</fullName>
        <shortName evidence="10">LPA synthase</shortName>
    </alternativeName>
</protein>
<feature type="transmembrane region" description="Helical" evidence="10">
    <location>
        <begin position="47"/>
        <end position="70"/>
    </location>
</feature>
<keyword evidence="6 10" id="KW-0443">Lipid metabolism</keyword>
<dbReference type="InterPro" id="IPR003811">
    <property type="entry name" value="G3P_acylTferase_PlsY"/>
</dbReference>
<feature type="transmembrane region" description="Helical" evidence="10">
    <location>
        <begin position="6"/>
        <end position="26"/>
    </location>
</feature>
<keyword evidence="4 10" id="KW-0812">Transmembrane</keyword>
<feature type="transmembrane region" description="Helical" evidence="10">
    <location>
        <begin position="113"/>
        <end position="138"/>
    </location>
</feature>
<keyword evidence="5 10" id="KW-1133">Transmembrane helix</keyword>
<keyword evidence="8 10" id="KW-0594">Phospholipid biosynthesis</keyword>
<evidence type="ECO:0000256" key="9">
    <source>
        <dbReference type="ARBA" id="ARBA00023264"/>
    </source>
</evidence>
<keyword evidence="3 10" id="KW-0808">Transferase</keyword>
<feature type="transmembrane region" description="Helical" evidence="10">
    <location>
        <begin position="82"/>
        <end position="101"/>
    </location>
</feature>
<comment type="subcellular location">
    <subcellularLocation>
        <location evidence="10">Cell membrane</location>
        <topology evidence="10">Multi-pass membrane protein</topology>
    </subcellularLocation>
</comment>
<comment type="function">
    <text evidence="10">Catalyzes the transfer of an acyl group from acyl-phosphate (acyl-PO(4)) to glycerol-3-phosphate (G3P) to form lysophosphatidic acid (LPA). This enzyme utilizes acyl-phosphate as fatty acyl donor, but not acyl-CoA or acyl-ACP.</text>
</comment>
<organism evidence="11 12">
    <name type="scientific">Calditerrivibrio nitroreducens</name>
    <dbReference type="NCBI Taxonomy" id="477976"/>
    <lineage>
        <taxon>Bacteria</taxon>
        <taxon>Pseudomonadati</taxon>
        <taxon>Deferribacterota</taxon>
        <taxon>Deferribacteres</taxon>
        <taxon>Deferribacterales</taxon>
        <taxon>Calditerrivibrionaceae</taxon>
    </lineage>
</organism>
<reference evidence="11 12" key="1">
    <citation type="submission" date="2018-01" db="EMBL/GenBank/DDBJ databases">
        <title>Metagenomic assembled genomes from two thermal pools in the Uzon Caldera, Kamchatka, Russia.</title>
        <authorList>
            <person name="Wilkins L."/>
            <person name="Ettinger C."/>
        </authorList>
    </citation>
    <scope>NUCLEOTIDE SEQUENCE [LARGE SCALE GENOMIC DNA]</scope>
    <source>
        <strain evidence="11">ZAV-05</strain>
    </source>
</reference>
<dbReference type="SMART" id="SM01207">
    <property type="entry name" value="G3P_acyltransf"/>
    <property type="match status" value="1"/>
</dbReference>
<evidence type="ECO:0000256" key="10">
    <source>
        <dbReference type="HAMAP-Rule" id="MF_01043"/>
    </source>
</evidence>
<comment type="similarity">
    <text evidence="10">Belongs to the PlsY family.</text>
</comment>
<dbReference type="GO" id="GO:0008654">
    <property type="term" value="P:phospholipid biosynthetic process"/>
    <property type="evidence" value="ECO:0007669"/>
    <property type="project" value="UniProtKB-UniRule"/>
</dbReference>
<keyword evidence="9 10" id="KW-1208">Phospholipid metabolism</keyword>
<evidence type="ECO:0000256" key="7">
    <source>
        <dbReference type="ARBA" id="ARBA00023136"/>
    </source>
</evidence>
<dbReference type="EC" id="2.3.1.275" evidence="10"/>
<comment type="catalytic activity">
    <reaction evidence="10">
        <text>an acyl phosphate + sn-glycerol 3-phosphate = a 1-acyl-sn-glycero-3-phosphate + phosphate</text>
        <dbReference type="Rhea" id="RHEA:34075"/>
        <dbReference type="ChEBI" id="CHEBI:43474"/>
        <dbReference type="ChEBI" id="CHEBI:57597"/>
        <dbReference type="ChEBI" id="CHEBI:57970"/>
        <dbReference type="ChEBI" id="CHEBI:59918"/>
        <dbReference type="EC" id="2.3.1.275"/>
    </reaction>
</comment>
<gene>
    <name evidence="10 11" type="primary">plsY</name>
    <name evidence="11" type="ORF">C0187_01950</name>
</gene>
<dbReference type="AlphaFoldDB" id="A0A2J6WPK3"/>
<dbReference type="NCBIfam" id="TIGR00023">
    <property type="entry name" value="glycerol-3-phosphate 1-O-acyltransferase PlsY"/>
    <property type="match status" value="1"/>
</dbReference>
<dbReference type="PANTHER" id="PTHR30309:SF0">
    <property type="entry name" value="GLYCEROL-3-PHOSPHATE ACYLTRANSFERASE-RELATED"/>
    <property type="match status" value="1"/>
</dbReference>
<proteinExistence type="inferred from homology"/>
<evidence type="ECO:0000256" key="3">
    <source>
        <dbReference type="ARBA" id="ARBA00022679"/>
    </source>
</evidence>
<evidence type="ECO:0000313" key="11">
    <source>
        <dbReference type="EMBL" id="PMP72327.1"/>
    </source>
</evidence>
<dbReference type="PANTHER" id="PTHR30309">
    <property type="entry name" value="INNER MEMBRANE PROTEIN YGIH"/>
    <property type="match status" value="1"/>
</dbReference>
<dbReference type="Pfam" id="PF02660">
    <property type="entry name" value="G3P_acyltransf"/>
    <property type="match status" value="1"/>
</dbReference>
<dbReference type="UniPathway" id="UPA00085"/>
<accession>A0A2J6WPK3</accession>
<evidence type="ECO:0000256" key="1">
    <source>
        <dbReference type="ARBA" id="ARBA00022475"/>
    </source>
</evidence>
<keyword evidence="1 10" id="KW-1003">Cell membrane</keyword>
<evidence type="ECO:0000256" key="5">
    <source>
        <dbReference type="ARBA" id="ARBA00022989"/>
    </source>
</evidence>
<evidence type="ECO:0000313" key="12">
    <source>
        <dbReference type="Proteomes" id="UP000242881"/>
    </source>
</evidence>
<dbReference type="HAMAP" id="MF_01043">
    <property type="entry name" value="PlsY"/>
    <property type="match status" value="1"/>
</dbReference>
<comment type="pathway">
    <text evidence="10">Lipid metabolism; phospholipid metabolism.</text>
</comment>
<evidence type="ECO:0000256" key="4">
    <source>
        <dbReference type="ARBA" id="ARBA00022692"/>
    </source>
</evidence>
<comment type="caution">
    <text evidence="11">The sequence shown here is derived from an EMBL/GenBank/DDBJ whole genome shotgun (WGS) entry which is preliminary data.</text>
</comment>
<name>A0A2J6WPK3_9BACT</name>
<sequence>MKNIILAIFMYIIGSIPFSFILVKVVKDIDIRTVGSRNVGATNAGRVLGFWGFLVAFLLDMAKSFVPLFILKHFYLYPPETLLILGIVAILGHTFTIFLNFKGGKGVATAVGVYLAVCPISLGIAFVAFILVALIFRMVSLSSIIAAVVLLISVFYLENSTFLKIATFFVVVFVIYKHKDNIKRILNGTEKKIGEKIG</sequence>